<keyword evidence="1" id="KW-0472">Membrane</keyword>
<keyword evidence="1" id="KW-0812">Transmembrane</keyword>
<name>A0A3D8Q9N3_9HELO</name>
<feature type="transmembrane region" description="Helical" evidence="1">
    <location>
        <begin position="6"/>
        <end position="28"/>
    </location>
</feature>
<keyword evidence="1" id="KW-1133">Transmembrane helix</keyword>
<evidence type="ECO:0000313" key="2">
    <source>
        <dbReference type="EMBL" id="RDW58380.1"/>
    </source>
</evidence>
<dbReference type="AlphaFoldDB" id="A0A3D8Q9N3"/>
<gene>
    <name evidence="2" type="ORF">BP5796_12310</name>
</gene>
<keyword evidence="3" id="KW-1185">Reference proteome</keyword>
<proteinExistence type="predicted"/>
<comment type="caution">
    <text evidence="2">The sequence shown here is derived from an EMBL/GenBank/DDBJ whole genome shotgun (WGS) entry which is preliminary data.</text>
</comment>
<dbReference type="Proteomes" id="UP000256328">
    <property type="component" value="Unassembled WGS sequence"/>
</dbReference>
<sequence length="102" mass="11655">MASWSSTLPAILGIFAVPSAVVAVWQIWKIYKEYALTNEPIVREERRGAMNQSRTLTGRHFRVATDPEMGIQRSHTVLLDSRDFQNHDEILAVPRPVVLRIE</sequence>
<dbReference type="EMBL" id="PDLN01000021">
    <property type="protein sequence ID" value="RDW58380.1"/>
    <property type="molecule type" value="Genomic_DNA"/>
</dbReference>
<evidence type="ECO:0000256" key="1">
    <source>
        <dbReference type="SAM" id="Phobius"/>
    </source>
</evidence>
<reference evidence="2 3" key="1">
    <citation type="journal article" date="2018" name="IMA Fungus">
        <title>IMA Genome-F 9: Draft genome sequence of Annulohypoxylon stygium, Aspergillus mulundensis, Berkeleyomyces basicola (syn. Thielaviopsis basicola), Ceratocystis smalleyi, two Cercospora beticola strains, Coleophoma cylindrospora, Fusarium fracticaudum, Phialophora cf. hyalina, and Morchella septimelata.</title>
        <authorList>
            <person name="Wingfield B.D."/>
            <person name="Bills G.F."/>
            <person name="Dong Y."/>
            <person name="Huang W."/>
            <person name="Nel W.J."/>
            <person name="Swalarsk-Parry B.S."/>
            <person name="Vaghefi N."/>
            <person name="Wilken P.M."/>
            <person name="An Z."/>
            <person name="de Beer Z.W."/>
            <person name="De Vos L."/>
            <person name="Chen L."/>
            <person name="Duong T.A."/>
            <person name="Gao Y."/>
            <person name="Hammerbacher A."/>
            <person name="Kikkert J.R."/>
            <person name="Li Y."/>
            <person name="Li H."/>
            <person name="Li K."/>
            <person name="Li Q."/>
            <person name="Liu X."/>
            <person name="Ma X."/>
            <person name="Naidoo K."/>
            <person name="Pethybridge S.J."/>
            <person name="Sun J."/>
            <person name="Steenkamp E.T."/>
            <person name="van der Nest M.A."/>
            <person name="van Wyk S."/>
            <person name="Wingfield M.J."/>
            <person name="Xiong C."/>
            <person name="Yue Q."/>
            <person name="Zhang X."/>
        </authorList>
    </citation>
    <scope>NUCLEOTIDE SEQUENCE [LARGE SCALE GENOMIC DNA]</scope>
    <source>
        <strain evidence="2 3">BP5796</strain>
    </source>
</reference>
<accession>A0A3D8Q9N3</accession>
<protein>
    <submittedName>
        <fullName evidence="2">Uncharacterized protein</fullName>
    </submittedName>
</protein>
<evidence type="ECO:0000313" key="3">
    <source>
        <dbReference type="Proteomes" id="UP000256328"/>
    </source>
</evidence>
<organism evidence="2 3">
    <name type="scientific">Coleophoma crateriformis</name>
    <dbReference type="NCBI Taxonomy" id="565419"/>
    <lineage>
        <taxon>Eukaryota</taxon>
        <taxon>Fungi</taxon>
        <taxon>Dikarya</taxon>
        <taxon>Ascomycota</taxon>
        <taxon>Pezizomycotina</taxon>
        <taxon>Leotiomycetes</taxon>
        <taxon>Helotiales</taxon>
        <taxon>Dermateaceae</taxon>
        <taxon>Coleophoma</taxon>
    </lineage>
</organism>